<dbReference type="STRING" id="151081.TW72_15925"/>
<dbReference type="eggNOG" id="COG3428">
    <property type="taxonomic scope" value="Bacteria"/>
</dbReference>
<dbReference type="EMBL" id="JXXZ01000014">
    <property type="protein sequence ID" value="KJY96960.1"/>
    <property type="molecule type" value="Genomic_DNA"/>
</dbReference>
<gene>
    <name evidence="5" type="ORF">CWC05_08145</name>
    <name evidence="4" type="ORF">TW72_15925</name>
</gene>
<dbReference type="EMBL" id="PNCG01000007">
    <property type="protein sequence ID" value="TMP87461.1"/>
    <property type="molecule type" value="Genomic_DNA"/>
</dbReference>
<evidence type="ECO:0000256" key="2">
    <source>
        <dbReference type="SAM" id="Phobius"/>
    </source>
</evidence>
<dbReference type="InterPro" id="IPR005182">
    <property type="entry name" value="YdbS-like_PH"/>
</dbReference>
<dbReference type="AlphaFoldDB" id="A0A0F4PN85"/>
<dbReference type="GeneID" id="58229989"/>
<reference evidence="7" key="3">
    <citation type="submission" date="2019-06" db="EMBL/GenBank/DDBJ databases">
        <title>Co-occurence of chitin degradation, pigmentation and bioactivity in marine Pseudoalteromonas.</title>
        <authorList>
            <person name="Sonnenschein E.C."/>
            <person name="Bech P.K."/>
        </authorList>
    </citation>
    <scope>NUCLEOTIDE SEQUENCE [LARGE SCALE GENOMIC DNA]</scope>
    <source>
        <strain evidence="7">S2897</strain>
    </source>
</reference>
<keyword evidence="2" id="KW-0812">Transmembrane</keyword>
<evidence type="ECO:0000313" key="5">
    <source>
        <dbReference type="EMBL" id="TMP87461.1"/>
    </source>
</evidence>
<sequence length="181" mass="20164">MSSETILHSAQFNPKVKQYWLVLWLLVATVTLFGIVFIPVIAIVVWLVSGRMLAAMSATLSEKKLFVKRGILVRTEKTIPLDKITDVGLTQGPLMRLFGIHQLSFETAGQSGTGALVSLIGVVDAQQFREAILAQKERLAEHQQTQSESMSQPSDQALLARLVEVVERIDTRLKHLEQRSD</sequence>
<evidence type="ECO:0000313" key="4">
    <source>
        <dbReference type="EMBL" id="KJY96960.1"/>
    </source>
</evidence>
<dbReference type="Proteomes" id="UP000033664">
    <property type="component" value="Unassembled WGS sequence"/>
</dbReference>
<dbReference type="Proteomes" id="UP000305874">
    <property type="component" value="Unassembled WGS sequence"/>
</dbReference>
<evidence type="ECO:0000256" key="1">
    <source>
        <dbReference type="SAM" id="Coils"/>
    </source>
</evidence>
<reference evidence="5 7" key="2">
    <citation type="submission" date="2017-12" db="EMBL/GenBank/DDBJ databases">
        <authorList>
            <person name="Paulsen S."/>
            <person name="Gram L.K."/>
        </authorList>
    </citation>
    <scope>NUCLEOTIDE SEQUENCE [LARGE SCALE GENOMIC DNA]</scope>
    <source>
        <strain evidence="5 7">S2897</strain>
    </source>
</reference>
<feature type="transmembrane region" description="Helical" evidence="2">
    <location>
        <begin position="20"/>
        <end position="48"/>
    </location>
</feature>
<keyword evidence="1" id="KW-0175">Coiled coil</keyword>
<comment type="caution">
    <text evidence="4">The sequence shown here is derived from an EMBL/GenBank/DDBJ whole genome shotgun (WGS) entry which is preliminary data.</text>
</comment>
<evidence type="ECO:0000313" key="6">
    <source>
        <dbReference type="Proteomes" id="UP000033664"/>
    </source>
</evidence>
<accession>A0A0F4PN85</accession>
<dbReference type="OrthoDB" id="8754159at2"/>
<feature type="domain" description="YdbS-like PH" evidence="3">
    <location>
        <begin position="59"/>
        <end position="132"/>
    </location>
</feature>
<dbReference type="PANTHER" id="PTHR37938:SF1">
    <property type="entry name" value="BLL0215 PROTEIN"/>
    <property type="match status" value="1"/>
</dbReference>
<keyword evidence="6" id="KW-1185">Reference proteome</keyword>
<keyword evidence="2" id="KW-0472">Membrane</keyword>
<organism evidence="4 6">
    <name type="scientific">Pseudoalteromonas ruthenica</name>
    <dbReference type="NCBI Taxonomy" id="151081"/>
    <lineage>
        <taxon>Bacteria</taxon>
        <taxon>Pseudomonadati</taxon>
        <taxon>Pseudomonadota</taxon>
        <taxon>Gammaproteobacteria</taxon>
        <taxon>Alteromonadales</taxon>
        <taxon>Pseudoalteromonadaceae</taxon>
        <taxon>Pseudoalteromonas</taxon>
    </lineage>
</organism>
<protein>
    <submittedName>
        <fullName evidence="4">Membrane protein</fullName>
    </submittedName>
</protein>
<reference evidence="5" key="4">
    <citation type="submission" date="2019-09" db="EMBL/GenBank/DDBJ databases">
        <title>Co-occurence of chitin degradation, pigmentation and bioactivity in marine Pseudoalteromonas.</title>
        <authorList>
            <person name="Sonnenschein E.C."/>
            <person name="Bech P.K."/>
        </authorList>
    </citation>
    <scope>NUCLEOTIDE SEQUENCE</scope>
    <source>
        <strain evidence="5">S2897</strain>
    </source>
</reference>
<dbReference type="Pfam" id="PF03703">
    <property type="entry name" value="bPH_2"/>
    <property type="match status" value="1"/>
</dbReference>
<dbReference type="PATRIC" id="fig|151081.8.peg.3160"/>
<evidence type="ECO:0000313" key="7">
    <source>
        <dbReference type="Proteomes" id="UP000305874"/>
    </source>
</evidence>
<proteinExistence type="predicted"/>
<reference evidence="4 6" key="1">
    <citation type="journal article" date="2015" name="BMC Genomics">
        <title>Genome mining reveals unlocked bioactive potential of marine Gram-negative bacteria.</title>
        <authorList>
            <person name="Machado H."/>
            <person name="Sonnenschein E.C."/>
            <person name="Melchiorsen J."/>
            <person name="Gram L."/>
        </authorList>
    </citation>
    <scope>NUCLEOTIDE SEQUENCE [LARGE SCALE GENOMIC DNA]</scope>
    <source>
        <strain evidence="4 6">S3137</strain>
    </source>
</reference>
<keyword evidence="2" id="KW-1133">Transmembrane helix</keyword>
<feature type="coiled-coil region" evidence="1">
    <location>
        <begin position="125"/>
        <end position="179"/>
    </location>
</feature>
<dbReference type="RefSeq" id="WP_022943927.1">
    <property type="nucleotide sequence ID" value="NZ_CP023396.1"/>
</dbReference>
<evidence type="ECO:0000259" key="3">
    <source>
        <dbReference type="Pfam" id="PF03703"/>
    </source>
</evidence>
<name>A0A0F4PN85_9GAMM</name>
<dbReference type="PANTHER" id="PTHR37938">
    <property type="entry name" value="BLL0215 PROTEIN"/>
    <property type="match status" value="1"/>
</dbReference>